<gene>
    <name evidence="2" type="ORF">XAT740_LOCUS41820</name>
</gene>
<feature type="compositionally biased region" description="Polar residues" evidence="1">
    <location>
        <begin position="475"/>
        <end position="488"/>
    </location>
</feature>
<sequence length="518" mass="58750">MKPVTILNYTNETGNHRKKVDWFNSDTPIEEFYQQITDQMGLRSFELEINDPHDGFVDFDEGYRKSFRPYATNPETENAGPQPTTAAVPKVELKIVNITRHEQDSLVDGERKSNKKSSNIPWQLAESDSAADQSQTERECASSQTTSPYASVPSPILVNDKEQTIEFLTNLNSTLRCPYKSEKPVRIQGDKTGSIKSKRNAPVLPEFKVSPYCFENTSYSAMLHIWESVPHTESVPTIPESIHTIPRNSYQFRNYIHSLHPHISCPLYTTQFRLRNSGIQSYTESLGIPWNSAEFLPIPESHRIPEFQVFTDENESVSSITCTEYGSSGKKRNEARQGYATIPFNDEMQSEEGYKIELKAKRIADTGAHTRDHLDQQKFFLCSLQNQYPNGTNYKTTRLAVLLEQNGCLLWNTLVLSKAIIFCKFSKKVDYITVKDSDGQITEQIPKEKTERKIKSKRSATVTNSSKSKKFKSSNTQALPASTTTNSIQHDDNLPHEPMVLTTPPAVLDEVSMNHSID</sequence>
<organism evidence="2 3">
    <name type="scientific">Adineta ricciae</name>
    <name type="common">Rotifer</name>
    <dbReference type="NCBI Taxonomy" id="249248"/>
    <lineage>
        <taxon>Eukaryota</taxon>
        <taxon>Metazoa</taxon>
        <taxon>Spiralia</taxon>
        <taxon>Gnathifera</taxon>
        <taxon>Rotifera</taxon>
        <taxon>Eurotatoria</taxon>
        <taxon>Bdelloidea</taxon>
        <taxon>Adinetida</taxon>
        <taxon>Adinetidae</taxon>
        <taxon>Adineta</taxon>
    </lineage>
</organism>
<name>A0A815VHV6_ADIRI</name>
<dbReference type="EMBL" id="CAJNOR010004933">
    <property type="protein sequence ID" value="CAF1535960.1"/>
    <property type="molecule type" value="Genomic_DNA"/>
</dbReference>
<dbReference type="Proteomes" id="UP000663828">
    <property type="component" value="Unassembled WGS sequence"/>
</dbReference>
<proteinExistence type="predicted"/>
<feature type="region of interest" description="Disordered" evidence="1">
    <location>
        <begin position="447"/>
        <end position="518"/>
    </location>
</feature>
<keyword evidence="3" id="KW-1185">Reference proteome</keyword>
<evidence type="ECO:0000256" key="1">
    <source>
        <dbReference type="SAM" id="MobiDB-lite"/>
    </source>
</evidence>
<dbReference type="AlphaFoldDB" id="A0A815VHV6"/>
<evidence type="ECO:0000313" key="3">
    <source>
        <dbReference type="Proteomes" id="UP000663828"/>
    </source>
</evidence>
<reference evidence="2" key="1">
    <citation type="submission" date="2021-02" db="EMBL/GenBank/DDBJ databases">
        <authorList>
            <person name="Nowell W R."/>
        </authorList>
    </citation>
    <scope>NUCLEOTIDE SEQUENCE</scope>
</reference>
<comment type="caution">
    <text evidence="2">The sequence shown here is derived from an EMBL/GenBank/DDBJ whole genome shotgun (WGS) entry which is preliminary data.</text>
</comment>
<accession>A0A815VHV6</accession>
<feature type="region of interest" description="Disordered" evidence="1">
    <location>
        <begin position="103"/>
        <end position="155"/>
    </location>
</feature>
<feature type="compositionally biased region" description="Basic and acidic residues" evidence="1">
    <location>
        <begin position="103"/>
        <end position="112"/>
    </location>
</feature>
<protein>
    <submittedName>
        <fullName evidence="2">Uncharacterized protein</fullName>
    </submittedName>
</protein>
<evidence type="ECO:0000313" key="2">
    <source>
        <dbReference type="EMBL" id="CAF1535960.1"/>
    </source>
</evidence>